<dbReference type="PANTHER" id="PTHR43863:SF2">
    <property type="entry name" value="MALTASE-GLUCOAMYLASE"/>
    <property type="match status" value="1"/>
</dbReference>
<dbReference type="SUPFAM" id="SSF51445">
    <property type="entry name" value="(Trans)glycosidases"/>
    <property type="match status" value="1"/>
</dbReference>
<dbReference type="InterPro" id="IPR025887">
    <property type="entry name" value="Glyco_hydro_31_N_dom"/>
</dbReference>
<dbReference type="Proteomes" id="UP000680158">
    <property type="component" value="Unassembled WGS sequence"/>
</dbReference>
<sequence length="821" mass="92798">MKQTSHHFRPVSIISAAILFAFNTFVLSSSAYAQNPQRQVLQVKQSPAHLVIVTNDGEYQIRPYSTEVVEIQFIPKGEVISAFDQQSHAVVAKPQVVKMQFQETAQQIDYASTGISVRIKKAPFQISYFYQGKLLTSEKMGYEKIASVEKNKERLSFHLDANEALYGAGARALGMNRRGHRLPLYNKAHYGYEEQSSQMNFAIPLVYSSKMYGIHFDNAAIGTLDLDSNKDNSLSYETIGGRKTYQIIAGASWAKLIANYTQLTGRQPLPPRWAFGNFASRFGYHSEAEARQVIAQYRAEQIPVDAIIFDLYWFGKEVKGTMGNLAFDQDNFKNPKSMIADFNQQGVKTVLITEPFILTTSNRWQEAVQEKILATDHAGKPFTYDFYFGNTGLIDLFQPKARDWFWHIYKGLAQQGVAGVWGDLGEPEVHPSELRHANGQLGADQVHNIYGHEWAKLIAQGYQKDFPTQRPFILMRAGYSGSQRFGLIPWSGDVNRTWGGLRSQPEIALQMGMQGLAYMHSDLGGFAGANLDDELYARWLQYGVFQPIFRPHAQEEVASEPIFRAAKAKQLAKAAIELRYRLLPYNYTLAFENQQLGLPLMRPLFFAEPHKEQLRAHSASYLWGSDFLVQPIMQAGQQQADVMFPQGIWIDFYGGQVYKGGTQHTVKVQQEHIPVFVRAGAFIPMAKPMQSTQFYDESALELHYYHDAAVTSAQGSMYEDDGVTARSYQQGRYRLHHFTSALQTQSNGKSSLQIQMQQHNGKKMKAVSKQVSLFLHNVEQAPNHVIVNGKKAVFSWNPESKLLAAQVRANAKSTNLIRVNW</sequence>
<keyword evidence="2" id="KW-0378">Hydrolase</keyword>
<evidence type="ECO:0000256" key="1">
    <source>
        <dbReference type="ARBA" id="ARBA00007806"/>
    </source>
</evidence>
<dbReference type="EMBL" id="JAGSPM010000004">
    <property type="protein sequence ID" value="MBR7746746.1"/>
    <property type="molecule type" value="Genomic_DNA"/>
</dbReference>
<dbReference type="InterPro" id="IPR051816">
    <property type="entry name" value="Glycosyl_Hydrolase_31"/>
</dbReference>
<dbReference type="Gene3D" id="3.20.20.80">
    <property type="entry name" value="Glycosidases"/>
    <property type="match status" value="1"/>
</dbReference>
<dbReference type="InterPro" id="IPR000322">
    <property type="entry name" value="Glyco_hydro_31_TIM"/>
</dbReference>
<dbReference type="SUPFAM" id="SSF51011">
    <property type="entry name" value="Glycosyl hydrolase domain"/>
    <property type="match status" value="1"/>
</dbReference>
<comment type="similarity">
    <text evidence="1 2">Belongs to the glycosyl hydrolase 31 family.</text>
</comment>
<dbReference type="Gene3D" id="2.60.40.1180">
    <property type="entry name" value="Golgi alpha-mannosidase II"/>
    <property type="match status" value="2"/>
</dbReference>
<dbReference type="InterPro" id="IPR048395">
    <property type="entry name" value="Glyco_hydro_31_C"/>
</dbReference>
<dbReference type="Pfam" id="PF01055">
    <property type="entry name" value="Glyco_hydro_31_2nd"/>
    <property type="match status" value="1"/>
</dbReference>
<dbReference type="GO" id="GO:0005975">
    <property type="term" value="P:carbohydrate metabolic process"/>
    <property type="evidence" value="ECO:0007669"/>
    <property type="project" value="InterPro"/>
</dbReference>
<dbReference type="Gene3D" id="2.60.40.1760">
    <property type="entry name" value="glycosyl hydrolase (family 31)"/>
    <property type="match status" value="1"/>
</dbReference>
<evidence type="ECO:0000259" key="4">
    <source>
        <dbReference type="Pfam" id="PF01055"/>
    </source>
</evidence>
<keyword evidence="2" id="KW-0326">Glycosidase</keyword>
<protein>
    <submittedName>
        <fullName evidence="7">DUF4968 domain-containing protein</fullName>
    </submittedName>
</protein>
<proteinExistence type="inferred from homology"/>
<organism evidence="7 8">
    <name type="scientific">Undibacterium baiyunense</name>
    <dbReference type="NCBI Taxonomy" id="2828731"/>
    <lineage>
        <taxon>Bacteria</taxon>
        <taxon>Pseudomonadati</taxon>
        <taxon>Pseudomonadota</taxon>
        <taxon>Betaproteobacteria</taxon>
        <taxon>Burkholderiales</taxon>
        <taxon>Oxalobacteraceae</taxon>
        <taxon>Undibacterium</taxon>
    </lineage>
</organism>
<evidence type="ECO:0000256" key="2">
    <source>
        <dbReference type="RuleBase" id="RU361185"/>
    </source>
</evidence>
<name>A0A941DEZ5_9BURK</name>
<gene>
    <name evidence="7" type="ORF">KDM92_09140</name>
</gene>
<dbReference type="Pfam" id="PF13802">
    <property type="entry name" value="Gal_mutarotas_2"/>
    <property type="match status" value="1"/>
</dbReference>
<dbReference type="CDD" id="cd06598">
    <property type="entry name" value="GH31_transferase_CtsZ"/>
    <property type="match status" value="1"/>
</dbReference>
<dbReference type="InterPro" id="IPR017853">
    <property type="entry name" value="GH"/>
</dbReference>
<dbReference type="SUPFAM" id="SSF74650">
    <property type="entry name" value="Galactose mutarotase-like"/>
    <property type="match status" value="1"/>
</dbReference>
<feature type="chain" id="PRO_5037873825" evidence="3">
    <location>
        <begin position="34"/>
        <end position="821"/>
    </location>
</feature>
<keyword evidence="3" id="KW-0732">Signal</keyword>
<feature type="domain" description="Glycoside hydrolase family 31 N-terminal" evidence="5">
    <location>
        <begin position="60"/>
        <end position="225"/>
    </location>
</feature>
<reference evidence="7 8" key="1">
    <citation type="submission" date="2021-04" db="EMBL/GenBank/DDBJ databases">
        <title>novel species isolated from subtropical streams in China.</title>
        <authorList>
            <person name="Lu H."/>
        </authorList>
    </citation>
    <scope>NUCLEOTIDE SEQUENCE [LARGE SCALE GENOMIC DNA]</scope>
    <source>
        <strain evidence="7 8">BYS107W</strain>
    </source>
</reference>
<comment type="caution">
    <text evidence="7">The sequence shown here is derived from an EMBL/GenBank/DDBJ whole genome shotgun (WGS) entry which is preliminary data.</text>
</comment>
<keyword evidence="8" id="KW-1185">Reference proteome</keyword>
<dbReference type="Pfam" id="PF21365">
    <property type="entry name" value="Glyco_hydro_31_3rd"/>
    <property type="match status" value="1"/>
</dbReference>
<evidence type="ECO:0000259" key="5">
    <source>
        <dbReference type="Pfam" id="PF13802"/>
    </source>
</evidence>
<feature type="domain" description="Glycosyl hydrolase family 31 C-terminal" evidence="6">
    <location>
        <begin position="597"/>
        <end position="683"/>
    </location>
</feature>
<accession>A0A941DEZ5</accession>
<evidence type="ECO:0000259" key="6">
    <source>
        <dbReference type="Pfam" id="PF21365"/>
    </source>
</evidence>
<evidence type="ECO:0000313" key="8">
    <source>
        <dbReference type="Proteomes" id="UP000680158"/>
    </source>
</evidence>
<dbReference type="InterPro" id="IPR011013">
    <property type="entry name" value="Gal_mutarotase_sf_dom"/>
</dbReference>
<dbReference type="AlphaFoldDB" id="A0A941DEZ5"/>
<dbReference type="CDD" id="cd14752">
    <property type="entry name" value="GH31_N"/>
    <property type="match status" value="1"/>
</dbReference>
<evidence type="ECO:0000256" key="3">
    <source>
        <dbReference type="SAM" id="SignalP"/>
    </source>
</evidence>
<dbReference type="InterPro" id="IPR013780">
    <property type="entry name" value="Glyco_hydro_b"/>
</dbReference>
<dbReference type="RefSeq" id="WP_212684043.1">
    <property type="nucleotide sequence ID" value="NZ_JAGSPM010000004.1"/>
</dbReference>
<dbReference type="PANTHER" id="PTHR43863">
    <property type="entry name" value="HYDROLASE, PUTATIVE (AFU_ORTHOLOGUE AFUA_1G03140)-RELATED"/>
    <property type="match status" value="1"/>
</dbReference>
<evidence type="ECO:0000313" key="7">
    <source>
        <dbReference type="EMBL" id="MBR7746746.1"/>
    </source>
</evidence>
<feature type="domain" description="Glycoside hydrolase family 31 TIM barrel" evidence="4">
    <location>
        <begin position="268"/>
        <end position="589"/>
    </location>
</feature>
<feature type="signal peptide" evidence="3">
    <location>
        <begin position="1"/>
        <end position="33"/>
    </location>
</feature>
<dbReference type="GO" id="GO:0004553">
    <property type="term" value="F:hydrolase activity, hydrolyzing O-glycosyl compounds"/>
    <property type="evidence" value="ECO:0007669"/>
    <property type="project" value="InterPro"/>
</dbReference>
<dbReference type="GO" id="GO:0030246">
    <property type="term" value="F:carbohydrate binding"/>
    <property type="evidence" value="ECO:0007669"/>
    <property type="project" value="InterPro"/>
</dbReference>